<comment type="caution">
    <text evidence="2">The sequence shown here is derived from an EMBL/GenBank/DDBJ whole genome shotgun (WGS) entry which is preliminary data.</text>
</comment>
<keyword evidence="1" id="KW-0812">Transmembrane</keyword>
<name>A0A316JNU6_9HYPH</name>
<reference evidence="2 3" key="1">
    <citation type="submission" date="2018-05" db="EMBL/GenBank/DDBJ databases">
        <title>Comparative genomic sequence analysis between strain HN4 and CCM 8460T (Falsochrobactrum ovis) will provide more evidence to prove that HN4 is a new species of Falsochrobactrum.</title>
        <authorList>
            <person name="Lyu W."/>
            <person name="Sun L."/>
            <person name="Yao L."/>
        </authorList>
    </citation>
    <scope>NUCLEOTIDE SEQUENCE [LARGE SCALE GENOMIC DNA]</scope>
    <source>
        <strain evidence="2 3">HN4</strain>
    </source>
</reference>
<evidence type="ECO:0000256" key="1">
    <source>
        <dbReference type="SAM" id="Phobius"/>
    </source>
</evidence>
<evidence type="ECO:0000313" key="3">
    <source>
        <dbReference type="Proteomes" id="UP000245865"/>
    </source>
</evidence>
<evidence type="ECO:0008006" key="4">
    <source>
        <dbReference type="Google" id="ProtNLM"/>
    </source>
</evidence>
<keyword evidence="1" id="KW-1133">Transmembrane helix</keyword>
<keyword evidence="3" id="KW-1185">Reference proteome</keyword>
<evidence type="ECO:0000313" key="2">
    <source>
        <dbReference type="EMBL" id="PWL16900.1"/>
    </source>
</evidence>
<feature type="transmembrane region" description="Helical" evidence="1">
    <location>
        <begin position="41"/>
        <end position="60"/>
    </location>
</feature>
<dbReference type="Proteomes" id="UP000245865">
    <property type="component" value="Unassembled WGS sequence"/>
</dbReference>
<feature type="transmembrane region" description="Helical" evidence="1">
    <location>
        <begin position="7"/>
        <end position="29"/>
    </location>
</feature>
<dbReference type="AlphaFoldDB" id="A0A316JNU6"/>
<accession>A0A316JNU6</accession>
<sequence>MGTRFQLASIIGSIAFIVLIGIGFIVILTVPELSRNPVYPMIWAVVISAIITPVAGWVIASKIIKVR</sequence>
<protein>
    <recommendedName>
        <fullName evidence="4">CTP synthetase</fullName>
    </recommendedName>
</protein>
<gene>
    <name evidence="2" type="ORF">DKP76_15510</name>
</gene>
<dbReference type="EMBL" id="QGDB01000006">
    <property type="protein sequence ID" value="PWL16900.1"/>
    <property type="molecule type" value="Genomic_DNA"/>
</dbReference>
<organism evidence="2 3">
    <name type="scientific">Falsochrobactrum shanghaiense</name>
    <dbReference type="NCBI Taxonomy" id="2201899"/>
    <lineage>
        <taxon>Bacteria</taxon>
        <taxon>Pseudomonadati</taxon>
        <taxon>Pseudomonadota</taxon>
        <taxon>Alphaproteobacteria</taxon>
        <taxon>Hyphomicrobiales</taxon>
        <taxon>Brucellaceae</taxon>
        <taxon>Falsochrobactrum</taxon>
    </lineage>
</organism>
<keyword evidence="1" id="KW-0472">Membrane</keyword>
<proteinExistence type="predicted"/>